<dbReference type="RefSeq" id="WP_016504015.1">
    <property type="nucleotide sequence ID" value="NZ_AMSD01000002.1"/>
</dbReference>
<evidence type="ECO:0000256" key="6">
    <source>
        <dbReference type="ARBA" id="ARBA00022917"/>
    </source>
</evidence>
<feature type="short sequence motif" description="'KMSKS' region" evidence="9">
    <location>
        <begin position="619"/>
        <end position="623"/>
    </location>
</feature>
<keyword evidence="6 9" id="KW-0648">Protein biosynthesis</keyword>
<dbReference type="Pfam" id="PF08264">
    <property type="entry name" value="Anticodon_1"/>
    <property type="match status" value="1"/>
</dbReference>
<keyword evidence="5 9" id="KW-0067">ATP-binding</keyword>
<keyword evidence="4 9" id="KW-0547">Nucleotide-binding</keyword>
<evidence type="ECO:0000259" key="11">
    <source>
        <dbReference type="Pfam" id="PF00133"/>
    </source>
</evidence>
<dbReference type="InterPro" id="IPR009008">
    <property type="entry name" value="Val/Leu/Ile-tRNA-synth_edit"/>
</dbReference>
<dbReference type="PANTHER" id="PTHR43740">
    <property type="entry name" value="LEUCYL-TRNA SYNTHETASE"/>
    <property type="match status" value="1"/>
</dbReference>
<dbReference type="CDD" id="cd00812">
    <property type="entry name" value="LeuRS_core"/>
    <property type="match status" value="1"/>
</dbReference>
<name>S3EGU5_9GAMM</name>
<evidence type="ECO:0000256" key="7">
    <source>
        <dbReference type="ARBA" id="ARBA00023146"/>
    </source>
</evidence>
<keyword evidence="16" id="KW-1185">Reference proteome</keyword>
<dbReference type="Gene3D" id="2.20.28.290">
    <property type="match status" value="1"/>
</dbReference>
<evidence type="ECO:0000313" key="15">
    <source>
        <dbReference type="EMBL" id="EPE37383.1"/>
    </source>
</evidence>
<comment type="caution">
    <text evidence="15">The sequence shown here is derived from an EMBL/GenBank/DDBJ whole genome shotgun (WGS) entry which is preliminary data.</text>
</comment>
<dbReference type="InterPro" id="IPR014729">
    <property type="entry name" value="Rossmann-like_a/b/a_fold"/>
</dbReference>
<dbReference type="Gene3D" id="3.10.20.590">
    <property type="match status" value="1"/>
</dbReference>
<dbReference type="EMBL" id="AMSD01000002">
    <property type="protein sequence ID" value="EPE37383.1"/>
    <property type="molecule type" value="Genomic_DNA"/>
</dbReference>
<keyword evidence="3 9" id="KW-0436">Ligase</keyword>
<evidence type="ECO:0000259" key="12">
    <source>
        <dbReference type="Pfam" id="PF08264"/>
    </source>
</evidence>
<dbReference type="PANTHER" id="PTHR43740:SF2">
    <property type="entry name" value="LEUCINE--TRNA LIGASE, MITOCHONDRIAL"/>
    <property type="match status" value="1"/>
</dbReference>
<dbReference type="InterPro" id="IPR002302">
    <property type="entry name" value="Leu-tRNA-ligase"/>
</dbReference>
<dbReference type="PATRIC" id="fig|1236703.3.peg.698"/>
<dbReference type="GO" id="GO:0006429">
    <property type="term" value="P:leucyl-tRNA aminoacylation"/>
    <property type="evidence" value="ECO:0007669"/>
    <property type="project" value="UniProtKB-UniRule"/>
</dbReference>
<keyword evidence="2 9" id="KW-0963">Cytoplasm</keyword>
<dbReference type="SUPFAM" id="SSF52374">
    <property type="entry name" value="Nucleotidylyl transferase"/>
    <property type="match status" value="1"/>
</dbReference>
<dbReference type="EC" id="6.1.1.4" evidence="9"/>
<keyword evidence="7 9" id="KW-0030">Aminoacyl-tRNA synthetase</keyword>
<evidence type="ECO:0000256" key="3">
    <source>
        <dbReference type="ARBA" id="ARBA00022598"/>
    </source>
</evidence>
<dbReference type="HAMAP" id="MF_00049_B">
    <property type="entry name" value="Leu_tRNA_synth_B"/>
    <property type="match status" value="1"/>
</dbReference>
<dbReference type="InterPro" id="IPR002300">
    <property type="entry name" value="aa-tRNA-synth_Ia"/>
</dbReference>
<evidence type="ECO:0000256" key="2">
    <source>
        <dbReference type="ARBA" id="ARBA00022490"/>
    </source>
</evidence>
<feature type="short sequence motif" description="'HIGH' region" evidence="9">
    <location>
        <begin position="42"/>
        <end position="52"/>
    </location>
</feature>
<evidence type="ECO:0000256" key="1">
    <source>
        <dbReference type="ARBA" id="ARBA00005594"/>
    </source>
</evidence>
<dbReference type="Pfam" id="PF09334">
    <property type="entry name" value="tRNA-synt_1g"/>
    <property type="match status" value="1"/>
</dbReference>
<dbReference type="InterPro" id="IPR025709">
    <property type="entry name" value="Leu_tRNA-synth_edit"/>
</dbReference>
<evidence type="ECO:0000256" key="8">
    <source>
        <dbReference type="ARBA" id="ARBA00047469"/>
    </source>
</evidence>
<dbReference type="GO" id="GO:0004823">
    <property type="term" value="F:leucine-tRNA ligase activity"/>
    <property type="evidence" value="ECO:0007669"/>
    <property type="project" value="UniProtKB-UniRule"/>
</dbReference>
<dbReference type="GO" id="GO:0005829">
    <property type="term" value="C:cytosol"/>
    <property type="evidence" value="ECO:0007669"/>
    <property type="project" value="TreeGrafter"/>
</dbReference>
<dbReference type="NCBIfam" id="TIGR00396">
    <property type="entry name" value="leuS_bact"/>
    <property type="match status" value="1"/>
</dbReference>
<dbReference type="SUPFAM" id="SSF47323">
    <property type="entry name" value="Anticodon-binding domain of a subclass of class I aminoacyl-tRNA synthetases"/>
    <property type="match status" value="1"/>
</dbReference>
<evidence type="ECO:0000256" key="4">
    <source>
        <dbReference type="ARBA" id="ARBA00022741"/>
    </source>
</evidence>
<dbReference type="Gene3D" id="3.90.740.10">
    <property type="entry name" value="Valyl/Leucyl/Isoleucyl-tRNA synthetase, editing domain"/>
    <property type="match status" value="1"/>
</dbReference>
<dbReference type="AlphaFoldDB" id="S3EGU5"/>
<dbReference type="CDD" id="cd07958">
    <property type="entry name" value="Anticodon_Ia_Leu_BEm"/>
    <property type="match status" value="1"/>
</dbReference>
<dbReference type="PROSITE" id="PS00178">
    <property type="entry name" value="AA_TRNA_LIGASE_I"/>
    <property type="match status" value="1"/>
</dbReference>
<comment type="subcellular location">
    <subcellularLocation>
        <location evidence="9">Cytoplasm</location>
    </subcellularLocation>
</comment>
<proteinExistence type="inferred from homology"/>
<feature type="binding site" evidence="9">
    <location>
        <position position="622"/>
    </location>
    <ligand>
        <name>ATP</name>
        <dbReference type="ChEBI" id="CHEBI:30616"/>
    </ligand>
</feature>
<dbReference type="Pfam" id="PF00133">
    <property type="entry name" value="tRNA-synt_1"/>
    <property type="match status" value="2"/>
</dbReference>
<evidence type="ECO:0000313" key="16">
    <source>
        <dbReference type="Proteomes" id="UP000053688"/>
    </source>
</evidence>
<dbReference type="SUPFAM" id="SSF50677">
    <property type="entry name" value="ValRS/IleRS/LeuRS editing domain"/>
    <property type="match status" value="1"/>
</dbReference>
<comment type="catalytic activity">
    <reaction evidence="8 9">
        <text>tRNA(Leu) + L-leucine + ATP = L-leucyl-tRNA(Leu) + AMP + diphosphate</text>
        <dbReference type="Rhea" id="RHEA:11688"/>
        <dbReference type="Rhea" id="RHEA-COMP:9613"/>
        <dbReference type="Rhea" id="RHEA-COMP:9622"/>
        <dbReference type="ChEBI" id="CHEBI:30616"/>
        <dbReference type="ChEBI" id="CHEBI:33019"/>
        <dbReference type="ChEBI" id="CHEBI:57427"/>
        <dbReference type="ChEBI" id="CHEBI:78442"/>
        <dbReference type="ChEBI" id="CHEBI:78494"/>
        <dbReference type="ChEBI" id="CHEBI:456215"/>
        <dbReference type="EC" id="6.1.1.4"/>
    </reaction>
</comment>
<dbReference type="PRINTS" id="PR00985">
    <property type="entry name" value="TRNASYNTHLEU"/>
</dbReference>
<dbReference type="FunFam" id="2.20.28.290:FF:000001">
    <property type="entry name" value="Leucine--tRNA ligase"/>
    <property type="match status" value="1"/>
</dbReference>
<dbReference type="GO" id="GO:0002161">
    <property type="term" value="F:aminoacyl-tRNA deacylase activity"/>
    <property type="evidence" value="ECO:0007669"/>
    <property type="project" value="InterPro"/>
</dbReference>
<dbReference type="InterPro" id="IPR001412">
    <property type="entry name" value="aa-tRNA-synth_I_CS"/>
</dbReference>
<dbReference type="STRING" id="28176.CF66_0128"/>
<dbReference type="GO" id="GO:0005524">
    <property type="term" value="F:ATP binding"/>
    <property type="evidence" value="ECO:0007669"/>
    <property type="project" value="UniProtKB-UniRule"/>
</dbReference>
<gene>
    <name evidence="9" type="primary">leuS</name>
    <name evidence="15" type="ORF">O1U_0683</name>
</gene>
<evidence type="ECO:0000256" key="9">
    <source>
        <dbReference type="HAMAP-Rule" id="MF_00049"/>
    </source>
</evidence>
<dbReference type="InterPro" id="IPR013155">
    <property type="entry name" value="M/V/L/I-tRNA-synth_anticd-bd"/>
</dbReference>
<dbReference type="InterPro" id="IPR009080">
    <property type="entry name" value="tRNAsynth_Ia_anticodon-bd"/>
</dbReference>
<feature type="domain" description="Aminoacyl-tRNA synthetase class Ia" evidence="11">
    <location>
        <begin position="619"/>
        <end position="653"/>
    </location>
</feature>
<evidence type="ECO:0000259" key="13">
    <source>
        <dbReference type="Pfam" id="PF09334"/>
    </source>
</evidence>
<evidence type="ECO:0000256" key="5">
    <source>
        <dbReference type="ARBA" id="ARBA00022840"/>
    </source>
</evidence>
<organism evidence="15 16">
    <name type="scientific">Candidatus Photodesmus katoptron Akat1</name>
    <dbReference type="NCBI Taxonomy" id="1236703"/>
    <lineage>
        <taxon>Bacteria</taxon>
        <taxon>Pseudomonadati</taxon>
        <taxon>Pseudomonadota</taxon>
        <taxon>Gammaproteobacteria</taxon>
        <taxon>Vibrionales</taxon>
        <taxon>Vibrionaceae</taxon>
        <taxon>Candidatus Photodesmus</taxon>
    </lineage>
</organism>
<feature type="domain" description="Aminoacyl-tRNA synthetase class Ia" evidence="11">
    <location>
        <begin position="418"/>
        <end position="572"/>
    </location>
</feature>
<feature type="domain" description="Methionyl/Leucyl tRNA synthetase" evidence="13">
    <location>
        <begin position="39"/>
        <end position="181"/>
    </location>
</feature>
<accession>S3EGU5</accession>
<dbReference type="Gene3D" id="1.10.730.10">
    <property type="entry name" value="Isoleucyl-tRNA Synthetase, Domain 1"/>
    <property type="match status" value="1"/>
</dbReference>
<dbReference type="Gene3D" id="3.40.50.620">
    <property type="entry name" value="HUPs"/>
    <property type="match status" value="2"/>
</dbReference>
<protein>
    <recommendedName>
        <fullName evidence="9">Leucine--tRNA ligase</fullName>
        <ecNumber evidence="9">6.1.1.4</ecNumber>
    </recommendedName>
    <alternativeName>
        <fullName evidence="9">Leucyl-tRNA synthetase</fullName>
        <shortName evidence="9">LeuRS</shortName>
    </alternativeName>
</protein>
<feature type="domain" description="Leucyl-tRNA synthetase editing" evidence="14">
    <location>
        <begin position="221"/>
        <end position="404"/>
    </location>
</feature>
<dbReference type="eggNOG" id="COG0495">
    <property type="taxonomic scope" value="Bacteria"/>
</dbReference>
<comment type="similarity">
    <text evidence="1 9 10">Belongs to the class-I aminoacyl-tRNA synthetase family.</text>
</comment>
<reference evidence="15 16" key="1">
    <citation type="journal article" date="2014" name="Environ. Microbiol.">
        <title>Genomic signatures of obligate host dependence in the luminous bacterial symbiont of a vertebrate.</title>
        <authorList>
            <person name="Hendry T.A."/>
            <person name="de Wet J.R."/>
            <person name="Dunlap P.V."/>
        </authorList>
    </citation>
    <scope>NUCLEOTIDE SEQUENCE [LARGE SCALE GENOMIC DNA]</scope>
    <source>
        <strain evidence="15 16">Akat1</strain>
    </source>
</reference>
<dbReference type="Proteomes" id="UP000053688">
    <property type="component" value="Unassembled WGS sequence"/>
</dbReference>
<feature type="domain" description="Methionyl/Valyl/Leucyl/Isoleucyl-tRNA synthetase anticodon-binding" evidence="12">
    <location>
        <begin position="703"/>
        <end position="823"/>
    </location>
</feature>
<evidence type="ECO:0000256" key="10">
    <source>
        <dbReference type="RuleBase" id="RU363035"/>
    </source>
</evidence>
<dbReference type="FunFam" id="3.40.50.620:FF:000003">
    <property type="entry name" value="Leucine--tRNA ligase"/>
    <property type="match status" value="1"/>
</dbReference>
<sequence>MQEQYNPHHIEEKVQKHWENNKTFVAKEDLNKEKFYCLSMFPYPSGKLHMGHVRNYTIGDVISRFQRLQGKNVMQPIGWDAFGLPAENSAIKNNIAPSKWTYKNIQYMRKQLKRLGFSYDWNREFSTCTPEYYQWEQKFFVMLYKQNLVYKKTALVNWCPNDQTVLANEQAEQGLCWRCDTPIKQKKIPQWFIKISTYAEEILNSLEYLDGWPEMVRSMQRNWIGRSEGTELFFPIKNKKTILKIFTKRLDTIMGVTYIAISTEHPLAEKISKTDCNLSTFIKKLFNTSTLAEAKLAKMEKKGMFTNLKAIHPLNGREIPIYVTNFVFMNYGTGAIMAVPAHNQCDYEFAIKYGLAITPVIRPENGKKTYTRKRPYTKKGILFNSGEFNGLTSFEASNAILEKLKLEGKGKQTVYFRLRDWNVSRQRYWGAPIPMLTTEDGKIHSVSTEDLPVILPEEVIMKNINTSYNKDSNWAKTTLKGQSAIRETDTFDTFMESSWYYARHCSPKANDIIESDKANYWLPVDQYIGGIEHSCMHLLYARFFHKLLRDNGYVTSDEPFKRLLCQGMVLSDAFFYKNDKGNKEWVKPSELTIKRDNKGVIRQIIDKKGRKIEHSGMIKMSKSKKNGVDPKQMVDKYGADTVRLFIMFASPAEMTLEWRESGVEGANRFLNRMWKLVREHIKRGPIEIGKVAKLSSNQKKTRRAIHRTIIKVNDDIERRQTFNTAIAAIMKLANQLSRSPKDNMQDRIILDEGLKAIVLMLYPITPHISYELWNKLDNSDIDLAKWPKVDEKALIEDDTITIVAQVNGKLRANLIVSANSSKEQVEQLILNHKNIVKFINTKSINKLIYIPNKLINIVTD</sequence>
<dbReference type="Pfam" id="PF13603">
    <property type="entry name" value="tRNA-synt_1_2"/>
    <property type="match status" value="1"/>
</dbReference>
<dbReference type="FunFam" id="1.10.730.10:FF:000003">
    <property type="entry name" value="Leucine--tRNA ligase"/>
    <property type="match status" value="1"/>
</dbReference>
<dbReference type="InterPro" id="IPR015413">
    <property type="entry name" value="Methionyl/Leucyl_tRNA_Synth"/>
</dbReference>
<evidence type="ECO:0000259" key="14">
    <source>
        <dbReference type="Pfam" id="PF13603"/>
    </source>
</evidence>